<dbReference type="InterPro" id="IPR018090">
    <property type="entry name" value="Pyrmidine_PPas_bac/euk"/>
</dbReference>
<protein>
    <recommendedName>
        <fullName evidence="5">Thymidine phosphorylase</fullName>
        <shortName evidence="5">TP</shortName>
        <ecNumber evidence="5">2.4.2.4</ecNumber>
    </recommendedName>
    <alternativeName>
        <fullName evidence="5">TdRPase</fullName>
    </alternativeName>
</protein>
<dbReference type="InterPro" id="IPR036320">
    <property type="entry name" value="Glycosyl_Trfase_fam3_N_dom_sf"/>
</dbReference>
<dbReference type="OrthoDB" id="445007at2759"/>
<dbReference type="Gene3D" id="3.90.1170.30">
    <property type="entry name" value="Pyrimidine nucleoside phosphorylase-like, C-terminal domain"/>
    <property type="match status" value="1"/>
</dbReference>
<dbReference type="SUPFAM" id="SSF47648">
    <property type="entry name" value="Nucleoside phosphorylase/phosphoribosyltransferase N-terminal domain"/>
    <property type="match status" value="1"/>
</dbReference>
<evidence type="ECO:0000256" key="5">
    <source>
        <dbReference type="PIRNR" id="PIRNR000478"/>
    </source>
</evidence>
<sequence length="442" mass="47388">MRIVDVIIKKRDGKELTDEEIKFVIKELVDGRLESSQLGAMLMAWYFNGMNARELSVLTNTMTHSGDTLSWPDEWKPVLVDKHSTGGVGDKISLILAPALAACGLKVPMVSGRGLGFTGGTLDKLEAIPGFQVDLTLEEMQQCLADSGCCICGQTATLVPADRIMYATRDITGTVENANFVTASIISKKAAENVSALVLDVKVGRASFSQTLDDARHLAKNLVGAARDQGMLTKAVLTSMDHPLGMTVGNSLEVIEAISGLKGKGPEDLNELVAIQGALLLHATGKAENIDQGRDLILETLKNGAALNRFEKMLINQNVQPGVAHELCYGNAESVLPREKYSSPLVTSISGYVVDLDALAIAQVCGALGAARARASDIILPAVGVQLNVKVGQAVVEGQVWGELKHECEVVPKNLWKKLQDAISISLTQQRIEVSRILEIIE</sequence>
<evidence type="ECO:0000256" key="2">
    <source>
        <dbReference type="ARBA" id="ARBA00011738"/>
    </source>
</evidence>
<organism evidence="7 8">
    <name type="scientific">Daphnia magna</name>
    <dbReference type="NCBI Taxonomy" id="35525"/>
    <lineage>
        <taxon>Eukaryota</taxon>
        <taxon>Metazoa</taxon>
        <taxon>Ecdysozoa</taxon>
        <taxon>Arthropoda</taxon>
        <taxon>Crustacea</taxon>
        <taxon>Branchiopoda</taxon>
        <taxon>Diplostraca</taxon>
        <taxon>Cladocera</taxon>
        <taxon>Anomopoda</taxon>
        <taxon>Daphniidae</taxon>
        <taxon>Daphnia</taxon>
    </lineage>
</organism>
<dbReference type="PANTHER" id="PTHR10515:SF0">
    <property type="entry name" value="THYMIDINE PHOSPHORYLASE"/>
    <property type="match status" value="1"/>
</dbReference>
<dbReference type="STRING" id="35525.A0A165AAS6"/>
<keyword evidence="3 5" id="KW-0328">Glycosyltransferase</keyword>
<dbReference type="Proteomes" id="UP000076858">
    <property type="component" value="Unassembled WGS sequence"/>
</dbReference>
<dbReference type="Pfam" id="PF07831">
    <property type="entry name" value="PYNP_C"/>
    <property type="match status" value="1"/>
</dbReference>
<dbReference type="GO" id="GO:0006213">
    <property type="term" value="P:pyrimidine nucleoside metabolic process"/>
    <property type="evidence" value="ECO:0007669"/>
    <property type="project" value="UniProtKB-UniRule"/>
</dbReference>
<dbReference type="SUPFAM" id="SSF52418">
    <property type="entry name" value="Nucleoside phosphorylase/phosphoribosyltransferase catalytic domain"/>
    <property type="match status" value="1"/>
</dbReference>
<dbReference type="InterPro" id="IPR035902">
    <property type="entry name" value="Nuc_phospho_transferase"/>
</dbReference>
<comment type="subunit">
    <text evidence="2 5">Homodimer.</text>
</comment>
<comment type="similarity">
    <text evidence="1 5">Belongs to the thymidine/pyrimidine-nucleoside phosphorylase family.</text>
</comment>
<comment type="caution">
    <text evidence="7">The sequence shown here is derived from an EMBL/GenBank/DDBJ whole genome shotgun (WGS) entry which is preliminary data.</text>
</comment>
<dbReference type="PROSITE" id="PS00647">
    <property type="entry name" value="THYMID_PHOSPHORYLASE"/>
    <property type="match status" value="1"/>
</dbReference>
<evidence type="ECO:0000313" key="7">
    <source>
        <dbReference type="EMBL" id="KZS17384.1"/>
    </source>
</evidence>
<keyword evidence="4 5" id="KW-0808">Transferase</keyword>
<proteinExistence type="inferred from homology"/>
<comment type="catalytic activity">
    <reaction evidence="5">
        <text>thymidine + phosphate = 2-deoxy-alpha-D-ribose 1-phosphate + thymine</text>
        <dbReference type="Rhea" id="RHEA:16037"/>
        <dbReference type="ChEBI" id="CHEBI:17748"/>
        <dbReference type="ChEBI" id="CHEBI:17821"/>
        <dbReference type="ChEBI" id="CHEBI:43474"/>
        <dbReference type="ChEBI" id="CHEBI:57259"/>
        <dbReference type="EC" id="2.4.2.4"/>
    </reaction>
</comment>
<dbReference type="EC" id="2.4.2.4" evidence="5"/>
<gene>
    <name evidence="7" type="ORF">APZ42_017021</name>
</gene>
<dbReference type="GO" id="GO:0004645">
    <property type="term" value="F:1,4-alpha-oligoglucan phosphorylase activity"/>
    <property type="evidence" value="ECO:0007669"/>
    <property type="project" value="InterPro"/>
</dbReference>
<dbReference type="FunFam" id="3.40.1030.10:FF:000003">
    <property type="entry name" value="Pyrimidine-nucleoside phosphorylase"/>
    <property type="match status" value="1"/>
</dbReference>
<dbReference type="Pfam" id="PF00591">
    <property type="entry name" value="Glycos_transf_3"/>
    <property type="match status" value="1"/>
</dbReference>
<dbReference type="InterPro" id="IPR000312">
    <property type="entry name" value="Glycosyl_Trfase_fam3"/>
</dbReference>
<dbReference type="PANTHER" id="PTHR10515">
    <property type="entry name" value="THYMIDINE PHOSPHORYLASE"/>
    <property type="match status" value="1"/>
</dbReference>
<evidence type="ECO:0000256" key="3">
    <source>
        <dbReference type="ARBA" id="ARBA00022676"/>
    </source>
</evidence>
<dbReference type="SMART" id="SM00941">
    <property type="entry name" value="PYNP_C"/>
    <property type="match status" value="1"/>
</dbReference>
<evidence type="ECO:0000313" key="8">
    <source>
        <dbReference type="Proteomes" id="UP000076858"/>
    </source>
</evidence>
<dbReference type="Gene3D" id="3.40.1030.10">
    <property type="entry name" value="Nucleoside phosphorylase/phosphoribosyltransferase catalytic domain"/>
    <property type="match status" value="1"/>
</dbReference>
<evidence type="ECO:0000256" key="1">
    <source>
        <dbReference type="ARBA" id="ARBA00006915"/>
    </source>
</evidence>
<comment type="function">
    <text evidence="5">Catalyzes the reversible phosphorolysis of thymidine. The produced molecules are then utilized as carbon and energy sources or in the rescue of pyrimidine bases for nucleotide synthesis.</text>
</comment>
<name>A0A165AAS6_9CRUS</name>
<dbReference type="Pfam" id="PF02885">
    <property type="entry name" value="Glycos_trans_3N"/>
    <property type="match status" value="1"/>
</dbReference>
<dbReference type="EMBL" id="LRGB01000642">
    <property type="protein sequence ID" value="KZS17384.1"/>
    <property type="molecule type" value="Genomic_DNA"/>
</dbReference>
<accession>A0A165AAS6</accession>
<dbReference type="UniPathway" id="UPA00578">
    <property type="reaction ID" value="UER00638"/>
</dbReference>
<dbReference type="PIRSF" id="PIRSF000478">
    <property type="entry name" value="TP_PyNP"/>
    <property type="match status" value="1"/>
</dbReference>
<dbReference type="SUPFAM" id="SSF54680">
    <property type="entry name" value="Pyrimidine nucleoside phosphorylase C-terminal domain"/>
    <property type="match status" value="1"/>
</dbReference>
<dbReference type="InterPro" id="IPR000053">
    <property type="entry name" value="Thymidine/pyrmidine_PPase"/>
</dbReference>
<keyword evidence="8" id="KW-1185">Reference proteome</keyword>
<dbReference type="Gene3D" id="1.20.970.10">
    <property type="entry name" value="Transferase, Pyrimidine Nucleoside Phosphorylase, Chain C"/>
    <property type="match status" value="1"/>
</dbReference>
<dbReference type="InterPro" id="IPR017459">
    <property type="entry name" value="Glycosyl_Trfase_fam3_N_dom"/>
</dbReference>
<dbReference type="GO" id="GO:0006206">
    <property type="term" value="P:pyrimidine nucleobase metabolic process"/>
    <property type="evidence" value="ECO:0007669"/>
    <property type="project" value="InterPro"/>
</dbReference>
<evidence type="ECO:0000256" key="4">
    <source>
        <dbReference type="ARBA" id="ARBA00022679"/>
    </source>
</evidence>
<dbReference type="InterPro" id="IPR013102">
    <property type="entry name" value="PYNP_C"/>
</dbReference>
<dbReference type="NCBIfam" id="NF004490">
    <property type="entry name" value="PRK05820.1"/>
    <property type="match status" value="1"/>
</dbReference>
<dbReference type="InterPro" id="IPR017872">
    <property type="entry name" value="Pyrmidine_PPase_CS"/>
</dbReference>
<reference evidence="7 8" key="1">
    <citation type="submission" date="2016-03" db="EMBL/GenBank/DDBJ databases">
        <title>EvidentialGene: Evidence-directed Construction of Genes on Genomes.</title>
        <authorList>
            <person name="Gilbert D.G."/>
            <person name="Choi J.-H."/>
            <person name="Mockaitis K."/>
            <person name="Colbourne J."/>
            <person name="Pfrender M."/>
        </authorList>
    </citation>
    <scope>NUCLEOTIDE SEQUENCE [LARGE SCALE GENOMIC DNA]</scope>
    <source>
        <strain evidence="7 8">Xinb3</strain>
        <tissue evidence="7">Complete organism</tissue>
    </source>
</reference>
<dbReference type="NCBIfam" id="TIGR02644">
    <property type="entry name" value="Y_phosphoryl"/>
    <property type="match status" value="1"/>
</dbReference>
<dbReference type="GO" id="GO:0009032">
    <property type="term" value="F:thymidine phosphorylase activity"/>
    <property type="evidence" value="ECO:0007669"/>
    <property type="project" value="UniProtKB-UniRule"/>
</dbReference>
<dbReference type="GO" id="GO:0005829">
    <property type="term" value="C:cytosol"/>
    <property type="evidence" value="ECO:0007669"/>
    <property type="project" value="TreeGrafter"/>
</dbReference>
<evidence type="ECO:0000259" key="6">
    <source>
        <dbReference type="SMART" id="SM00941"/>
    </source>
</evidence>
<comment type="pathway">
    <text evidence="5">Pyrimidine metabolism; dTMP biosynthesis via salvage pathway; dTMP from thymine: step 1/2.</text>
</comment>
<dbReference type="InterPro" id="IPR036566">
    <property type="entry name" value="PYNP-like_C_sf"/>
</dbReference>
<dbReference type="AlphaFoldDB" id="A0A165AAS6"/>
<feature type="domain" description="Pyrimidine nucleoside phosphorylase C-terminal" evidence="6">
    <location>
        <begin position="352"/>
        <end position="426"/>
    </location>
</feature>